<evidence type="ECO:0000313" key="2">
    <source>
        <dbReference type="EMBL" id="QHT34413.1"/>
    </source>
</evidence>
<dbReference type="EMBL" id="MN738999">
    <property type="protein sequence ID" value="QHT34413.1"/>
    <property type="molecule type" value="Genomic_DNA"/>
</dbReference>
<reference evidence="2" key="1">
    <citation type="journal article" date="2020" name="Nature">
        <title>Giant virus diversity and host interactions through global metagenomics.</title>
        <authorList>
            <person name="Schulz F."/>
            <person name="Roux S."/>
            <person name="Paez-Espino D."/>
            <person name="Jungbluth S."/>
            <person name="Walsh D.A."/>
            <person name="Denef V.J."/>
            <person name="McMahon K.D."/>
            <person name="Konstantinidis K.T."/>
            <person name="Eloe-Fadrosh E.A."/>
            <person name="Kyrpides N.C."/>
            <person name="Woyke T."/>
        </authorList>
    </citation>
    <scope>NUCLEOTIDE SEQUENCE</scope>
    <source>
        <strain evidence="2">GVMAG-M-3300009163-63</strain>
    </source>
</reference>
<dbReference type="AlphaFoldDB" id="A0A6C0F184"/>
<evidence type="ECO:0000256" key="1">
    <source>
        <dbReference type="SAM" id="MobiDB-lite"/>
    </source>
</evidence>
<feature type="region of interest" description="Disordered" evidence="1">
    <location>
        <begin position="205"/>
        <end position="240"/>
    </location>
</feature>
<feature type="compositionally biased region" description="Basic and acidic residues" evidence="1">
    <location>
        <begin position="228"/>
        <end position="240"/>
    </location>
</feature>
<sequence>MASESEESNDEKILNYFRLKQDYFEERKKITNNLYKKTKFIDSTNEKKRLSIKEEILESATIKSILLKMQKIKKSRGFKLGNMHNLHDLIETQFKKVEEMKEKIINLKLDLLFNYKSEDEAIAEITVKIPEFNKQLEIYKKYVSDYENVVNNKERHVQLIRIRDDIQAVLVNIEKQQEIMNQNPDPSRKLAILHNILETYQTSLQFNPDYQEDDKDKTEEGEEGEAEEGSRRKKDTETTKQMKIKYADCSLYKVSPDDDEVYLIQSPYTISQLEIVIKK</sequence>
<organism evidence="2">
    <name type="scientific">viral metagenome</name>
    <dbReference type="NCBI Taxonomy" id="1070528"/>
    <lineage>
        <taxon>unclassified sequences</taxon>
        <taxon>metagenomes</taxon>
        <taxon>organismal metagenomes</taxon>
    </lineage>
</organism>
<name>A0A6C0F184_9ZZZZ</name>
<accession>A0A6C0F184</accession>
<proteinExistence type="predicted"/>
<protein>
    <submittedName>
        <fullName evidence="2">Uncharacterized protein</fullName>
    </submittedName>
</protein>